<gene>
    <name evidence="5" type="ORF">FHR98_002575</name>
</gene>
<dbReference type="Proteomes" id="UP000581135">
    <property type="component" value="Unassembled WGS sequence"/>
</dbReference>
<reference evidence="5 6" key="1">
    <citation type="submission" date="2020-08" db="EMBL/GenBank/DDBJ databases">
        <title>Genomic Encyclopedia of Type Strains, Phase III (KMG-III): the genomes of soil and plant-associated and newly described type strains.</title>
        <authorList>
            <person name="Whitman W."/>
        </authorList>
    </citation>
    <scope>NUCLEOTIDE SEQUENCE [LARGE SCALE GENOMIC DNA]</scope>
    <source>
        <strain evidence="5 6">CECT 8803</strain>
    </source>
</reference>
<proteinExistence type="inferred from homology"/>
<organism evidence="5 6">
    <name type="scientific">Limibacillus halophilus</name>
    <dbReference type="NCBI Taxonomy" id="1579333"/>
    <lineage>
        <taxon>Bacteria</taxon>
        <taxon>Pseudomonadati</taxon>
        <taxon>Pseudomonadota</taxon>
        <taxon>Alphaproteobacteria</taxon>
        <taxon>Rhodospirillales</taxon>
        <taxon>Rhodovibrionaceae</taxon>
        <taxon>Limibacillus</taxon>
    </lineage>
</organism>
<accession>A0A839SX63</accession>
<evidence type="ECO:0000256" key="1">
    <source>
        <dbReference type="ARBA" id="ARBA00005857"/>
    </source>
</evidence>
<name>A0A839SX63_9PROT</name>
<keyword evidence="4" id="KW-0802">TPR repeat</keyword>
<keyword evidence="3" id="KW-0677">Repeat</keyword>
<keyword evidence="6" id="KW-1185">Reference proteome</keyword>
<dbReference type="SUPFAM" id="SSF48452">
    <property type="entry name" value="TPR-like"/>
    <property type="match status" value="1"/>
</dbReference>
<comment type="caution">
    <text evidence="5">The sequence shown here is derived from an EMBL/GenBank/DDBJ whole genome shotgun (WGS) entry which is preliminary data.</text>
</comment>
<dbReference type="Gene3D" id="1.25.40.10">
    <property type="entry name" value="Tetratricopeptide repeat domain"/>
    <property type="match status" value="1"/>
</dbReference>
<dbReference type="PANTHER" id="PTHR16263:SF4">
    <property type="entry name" value="TETRATRICOPEPTIDE REPEAT PROTEIN 38"/>
    <property type="match status" value="1"/>
</dbReference>
<dbReference type="AlphaFoldDB" id="A0A839SX63"/>
<evidence type="ECO:0000256" key="4">
    <source>
        <dbReference type="ARBA" id="ARBA00022803"/>
    </source>
</evidence>
<dbReference type="RefSeq" id="WP_183417086.1">
    <property type="nucleotide sequence ID" value="NZ_JACHXA010000007.1"/>
</dbReference>
<evidence type="ECO:0000256" key="3">
    <source>
        <dbReference type="ARBA" id="ARBA00022737"/>
    </source>
</evidence>
<evidence type="ECO:0000256" key="2">
    <source>
        <dbReference type="ARBA" id="ARBA00019992"/>
    </source>
</evidence>
<protein>
    <recommendedName>
        <fullName evidence="2">Tetratricopeptide repeat protein 38</fullName>
    </recommendedName>
</protein>
<dbReference type="CDD" id="cd05804">
    <property type="entry name" value="StaR_like"/>
    <property type="match status" value="1"/>
</dbReference>
<dbReference type="EMBL" id="JACHXA010000007">
    <property type="protein sequence ID" value="MBB3066270.1"/>
    <property type="molecule type" value="Genomic_DNA"/>
</dbReference>
<evidence type="ECO:0000313" key="6">
    <source>
        <dbReference type="Proteomes" id="UP000581135"/>
    </source>
</evidence>
<dbReference type="InterPro" id="IPR011990">
    <property type="entry name" value="TPR-like_helical_dom_sf"/>
</dbReference>
<evidence type="ECO:0000313" key="5">
    <source>
        <dbReference type="EMBL" id="MBB3066270.1"/>
    </source>
</evidence>
<dbReference type="PANTHER" id="PTHR16263">
    <property type="entry name" value="TETRATRICOPEPTIDE REPEAT PROTEIN 38"/>
    <property type="match status" value="1"/>
</dbReference>
<comment type="similarity">
    <text evidence="1">Belongs to the TTC38 family.</text>
</comment>
<sequence length="449" mass="50080">MQQDERGHAMTSDSADAAAALDLAIHNFLHWRAAVIPPLRNSLETDPDFGFAHIVSGLILHGARNIHFRPKIAAAIASAEETTTAMTPREQLYLAALKAAFQGDISGSVALYETILVQHPLDLFAQRLAQMELFWIGEMEWSADISARVAPAWSEAVPSYGIHLSCRAFDLEESGDYRGAEKLARQAVEIDPSDVWGTHAMAHVMIMENRIDEGIAWLDGLKDHWGEANQMALHLWWHRCLFHLEHGEFEAVIDIYDNWIRNRELPLLKSMADLYIDMQNGASMLQRLEMCKVPVGDRWEELLQLTLNRLEDHTSPFTSPHYALILAASGRFEESYGLLASMEAFAATDKGTLGPRYRAAAIPAARGAIAFRQAQYEDVVAALFPARRSLWQMGGSHAQRDVFTQMLVFALGRLGQADLLAIVVDDAKAFGFSDVPERLCYRQAAALLQ</sequence>
<dbReference type="InterPro" id="IPR033891">
    <property type="entry name" value="TTC38"/>
</dbReference>